<feature type="signal peptide" evidence="1">
    <location>
        <begin position="1"/>
        <end position="32"/>
    </location>
</feature>
<accession>A0ABQ1UA83</accession>
<evidence type="ECO:0000256" key="1">
    <source>
        <dbReference type="SAM" id="SignalP"/>
    </source>
</evidence>
<protein>
    <submittedName>
        <fullName evidence="2">Uncharacterized protein</fullName>
    </submittedName>
</protein>
<feature type="chain" id="PRO_5045356459" evidence="1">
    <location>
        <begin position="33"/>
        <end position="97"/>
    </location>
</feature>
<proteinExistence type="predicted"/>
<evidence type="ECO:0000313" key="2">
    <source>
        <dbReference type="EMBL" id="GGF14311.1"/>
    </source>
</evidence>
<dbReference type="RefSeq" id="WP_163394753.1">
    <property type="nucleotide sequence ID" value="NZ_BMKP01000005.1"/>
</dbReference>
<reference evidence="3" key="1">
    <citation type="journal article" date="2019" name="Int. J. Syst. Evol. Microbiol.">
        <title>The Global Catalogue of Microorganisms (GCM) 10K type strain sequencing project: providing services to taxonomists for standard genome sequencing and annotation.</title>
        <authorList>
            <consortium name="The Broad Institute Genomics Platform"/>
            <consortium name="The Broad Institute Genome Sequencing Center for Infectious Disease"/>
            <person name="Wu L."/>
            <person name="Ma J."/>
        </authorList>
    </citation>
    <scope>NUCLEOTIDE SEQUENCE [LARGE SCALE GENOMIC DNA]</scope>
    <source>
        <strain evidence="3">CGMCC 1.16060</strain>
    </source>
</reference>
<organism evidence="2 3">
    <name type="scientific">Flavobacterium limi</name>
    <dbReference type="NCBI Taxonomy" id="2045105"/>
    <lineage>
        <taxon>Bacteria</taxon>
        <taxon>Pseudomonadati</taxon>
        <taxon>Bacteroidota</taxon>
        <taxon>Flavobacteriia</taxon>
        <taxon>Flavobacteriales</taxon>
        <taxon>Flavobacteriaceae</taxon>
        <taxon>Flavobacterium</taxon>
    </lineage>
</organism>
<dbReference type="Pfam" id="PF20130">
    <property type="entry name" value="DUF6520"/>
    <property type="match status" value="1"/>
</dbReference>
<gene>
    <name evidence="2" type="ORF">GCM10011518_24500</name>
</gene>
<dbReference type="InterPro" id="IPR045391">
    <property type="entry name" value="DUF6520"/>
</dbReference>
<dbReference type="EMBL" id="BMKP01000005">
    <property type="protein sequence ID" value="GGF14311.1"/>
    <property type="molecule type" value="Genomic_DNA"/>
</dbReference>
<sequence length="97" mass="10459">MKTLFVKNVMPAAVAVLAIAGAFATTSMQSTAKNKTVAIQQGYYPDASNKCTQGPVNCSDIEKEQLCRLNVTSGPTVFETDDQNNCVQPLYRIVNGQ</sequence>
<comment type="caution">
    <text evidence="2">The sequence shown here is derived from an EMBL/GenBank/DDBJ whole genome shotgun (WGS) entry which is preliminary data.</text>
</comment>
<name>A0ABQ1UA83_9FLAO</name>
<dbReference type="Proteomes" id="UP000655016">
    <property type="component" value="Unassembled WGS sequence"/>
</dbReference>
<keyword evidence="3" id="KW-1185">Reference proteome</keyword>
<evidence type="ECO:0000313" key="3">
    <source>
        <dbReference type="Proteomes" id="UP000655016"/>
    </source>
</evidence>
<keyword evidence="1" id="KW-0732">Signal</keyword>